<sequence>MLESDRNYFIKEIGDLKDFLTVSYVIIDDIYQEVTPTHIKNRCNINTSKMSDSEIITLSIVAKLLTIDSENAWFGFCNKNMRDLFPRL</sequence>
<reference evidence="1 2" key="1">
    <citation type="submission" date="2016-11" db="EMBL/GenBank/DDBJ databases">
        <authorList>
            <person name="Jaros S."/>
            <person name="Januszkiewicz K."/>
            <person name="Wedrychowicz H."/>
        </authorList>
    </citation>
    <scope>NUCLEOTIDE SEQUENCE [LARGE SCALE GENOMIC DNA]</scope>
    <source>
        <strain evidence="1 2">DSM 19022</strain>
    </source>
</reference>
<evidence type="ECO:0000313" key="2">
    <source>
        <dbReference type="Proteomes" id="UP000184442"/>
    </source>
</evidence>
<feature type="non-terminal residue" evidence="1">
    <location>
        <position position="88"/>
    </location>
</feature>
<protein>
    <recommendedName>
        <fullName evidence="3">Transposase DDE domain-containing protein</fullName>
    </recommendedName>
</protein>
<dbReference type="AlphaFoldDB" id="A0A1M6H710"/>
<dbReference type="STRING" id="1122184.SAMN02745176_02659"/>
<keyword evidence="2" id="KW-1185">Reference proteome</keyword>
<dbReference type="EMBL" id="FQZS01000019">
    <property type="protein sequence ID" value="SHJ17956.1"/>
    <property type="molecule type" value="Genomic_DNA"/>
</dbReference>
<accession>A0A1M6H710</accession>
<gene>
    <name evidence="1" type="ORF">SAMN02745176_02659</name>
</gene>
<organism evidence="1 2">
    <name type="scientific">Lutispora thermophila DSM 19022</name>
    <dbReference type="NCBI Taxonomy" id="1122184"/>
    <lineage>
        <taxon>Bacteria</taxon>
        <taxon>Bacillati</taxon>
        <taxon>Bacillota</taxon>
        <taxon>Clostridia</taxon>
        <taxon>Lutisporales</taxon>
        <taxon>Lutisporaceae</taxon>
        <taxon>Lutispora</taxon>
    </lineage>
</organism>
<evidence type="ECO:0000313" key="1">
    <source>
        <dbReference type="EMBL" id="SHJ17956.1"/>
    </source>
</evidence>
<proteinExistence type="predicted"/>
<name>A0A1M6H710_9FIRM</name>
<dbReference type="Proteomes" id="UP000184442">
    <property type="component" value="Unassembled WGS sequence"/>
</dbReference>
<evidence type="ECO:0008006" key="3">
    <source>
        <dbReference type="Google" id="ProtNLM"/>
    </source>
</evidence>